<name>A0A6C0LHP8_9ZZZZ</name>
<evidence type="ECO:0000313" key="2">
    <source>
        <dbReference type="EMBL" id="QHU29201.1"/>
    </source>
</evidence>
<protein>
    <submittedName>
        <fullName evidence="2">Uncharacterized protein</fullName>
    </submittedName>
</protein>
<keyword evidence="1" id="KW-0472">Membrane</keyword>
<proteinExistence type="predicted"/>
<feature type="transmembrane region" description="Helical" evidence="1">
    <location>
        <begin position="101"/>
        <end position="121"/>
    </location>
</feature>
<dbReference type="EMBL" id="MN740482">
    <property type="protein sequence ID" value="QHU29201.1"/>
    <property type="molecule type" value="Genomic_DNA"/>
</dbReference>
<sequence length="125" mass="14827">MDTQRRKELADTPMDIQRRKELVKEKRIERLIRKEEYQEAMNKLPINERAIIKEVLIKIKSDNHKMFLAALERERNESIQGRARLREKENEEEERRRERSLMANVCIMCAGAVGTVAYVGLTLMK</sequence>
<accession>A0A6C0LHP8</accession>
<organism evidence="2">
    <name type="scientific">viral metagenome</name>
    <dbReference type="NCBI Taxonomy" id="1070528"/>
    <lineage>
        <taxon>unclassified sequences</taxon>
        <taxon>metagenomes</taxon>
        <taxon>organismal metagenomes</taxon>
    </lineage>
</organism>
<evidence type="ECO:0000256" key="1">
    <source>
        <dbReference type="SAM" id="Phobius"/>
    </source>
</evidence>
<reference evidence="2" key="1">
    <citation type="journal article" date="2020" name="Nature">
        <title>Giant virus diversity and host interactions through global metagenomics.</title>
        <authorList>
            <person name="Schulz F."/>
            <person name="Roux S."/>
            <person name="Paez-Espino D."/>
            <person name="Jungbluth S."/>
            <person name="Walsh D.A."/>
            <person name="Denef V.J."/>
            <person name="McMahon K.D."/>
            <person name="Konstantinidis K.T."/>
            <person name="Eloe-Fadrosh E.A."/>
            <person name="Kyrpides N.C."/>
            <person name="Woyke T."/>
        </authorList>
    </citation>
    <scope>NUCLEOTIDE SEQUENCE</scope>
    <source>
        <strain evidence="2">GVMAG-M-3300027804-47</strain>
    </source>
</reference>
<keyword evidence="1" id="KW-0812">Transmembrane</keyword>
<dbReference type="AlphaFoldDB" id="A0A6C0LHP8"/>
<keyword evidence="1" id="KW-1133">Transmembrane helix</keyword>